<dbReference type="Proteomes" id="UP000199092">
    <property type="component" value="Chromosome I"/>
</dbReference>
<dbReference type="InterPro" id="IPR041698">
    <property type="entry name" value="Methyltransf_25"/>
</dbReference>
<dbReference type="Gene3D" id="3.40.50.150">
    <property type="entry name" value="Vaccinia Virus protein VP39"/>
    <property type="match status" value="1"/>
</dbReference>
<gene>
    <name evidence="2" type="ORF">SAMN04488543_1626</name>
</gene>
<dbReference type="CDD" id="cd02440">
    <property type="entry name" value="AdoMet_MTases"/>
    <property type="match status" value="1"/>
</dbReference>
<protein>
    <submittedName>
        <fullName evidence="2">Methyltransferase domain-containing protein</fullName>
    </submittedName>
</protein>
<sequence length="221" mass="23083">MNGPPAHRAGAVVDGTGEDRATVLRGVGAAYDTRSAEYVALFGRLDQHPAADRTLVSRWRDATPGRLLDAGCGPGTWVELLAAGDRQVVGVDLSAAFLAVGRRRRPATPFLQGSLTALPLGAGTIGGVLAWYSVIHTPPDALPTLLAELGRVLRPAGSLLLGFVDGEPGQSFPHAVVTAYSWSVDALVPLLAEAGLEVVEHHQRHDPGHRPGGALVARRPA</sequence>
<dbReference type="EMBL" id="LT629749">
    <property type="protein sequence ID" value="SDS38224.1"/>
    <property type="molecule type" value="Genomic_DNA"/>
</dbReference>
<reference evidence="2 3" key="1">
    <citation type="submission" date="2016-10" db="EMBL/GenBank/DDBJ databases">
        <authorList>
            <person name="de Groot N.N."/>
        </authorList>
    </citation>
    <scope>NUCLEOTIDE SEQUENCE [LARGE SCALE GENOMIC DNA]</scope>
    <source>
        <strain evidence="2 3">DSM 21741</strain>
    </source>
</reference>
<dbReference type="Pfam" id="PF13649">
    <property type="entry name" value="Methyltransf_25"/>
    <property type="match status" value="1"/>
</dbReference>
<dbReference type="SUPFAM" id="SSF53335">
    <property type="entry name" value="S-adenosyl-L-methionine-dependent methyltransferases"/>
    <property type="match status" value="1"/>
</dbReference>
<dbReference type="InterPro" id="IPR029063">
    <property type="entry name" value="SAM-dependent_MTases_sf"/>
</dbReference>
<proteinExistence type="predicted"/>
<evidence type="ECO:0000259" key="1">
    <source>
        <dbReference type="Pfam" id="PF13649"/>
    </source>
</evidence>
<keyword evidence="2" id="KW-0808">Transferase</keyword>
<dbReference type="PANTHER" id="PTHR42912">
    <property type="entry name" value="METHYLTRANSFERASE"/>
    <property type="match status" value="1"/>
</dbReference>
<name>A0A1H1RRD6_9ACTN</name>
<organism evidence="2 3">
    <name type="scientific">Friedmanniella luteola</name>
    <dbReference type="NCBI Taxonomy" id="546871"/>
    <lineage>
        <taxon>Bacteria</taxon>
        <taxon>Bacillati</taxon>
        <taxon>Actinomycetota</taxon>
        <taxon>Actinomycetes</taxon>
        <taxon>Propionibacteriales</taxon>
        <taxon>Nocardioidaceae</taxon>
        <taxon>Friedmanniella</taxon>
    </lineage>
</organism>
<keyword evidence="3" id="KW-1185">Reference proteome</keyword>
<dbReference type="GO" id="GO:0008168">
    <property type="term" value="F:methyltransferase activity"/>
    <property type="evidence" value="ECO:0007669"/>
    <property type="project" value="UniProtKB-KW"/>
</dbReference>
<dbReference type="InterPro" id="IPR050508">
    <property type="entry name" value="Methyltransf_Superfamily"/>
</dbReference>
<dbReference type="GO" id="GO:0032259">
    <property type="term" value="P:methylation"/>
    <property type="evidence" value="ECO:0007669"/>
    <property type="project" value="UniProtKB-KW"/>
</dbReference>
<feature type="domain" description="Methyltransferase" evidence="1">
    <location>
        <begin position="68"/>
        <end position="157"/>
    </location>
</feature>
<dbReference type="OrthoDB" id="9805171at2"/>
<dbReference type="AlphaFoldDB" id="A0A1H1RRD6"/>
<accession>A0A1H1RRD6</accession>
<keyword evidence="2" id="KW-0489">Methyltransferase</keyword>
<dbReference type="RefSeq" id="WP_157720353.1">
    <property type="nucleotide sequence ID" value="NZ_LT629749.1"/>
</dbReference>
<evidence type="ECO:0000313" key="3">
    <source>
        <dbReference type="Proteomes" id="UP000199092"/>
    </source>
</evidence>
<evidence type="ECO:0000313" key="2">
    <source>
        <dbReference type="EMBL" id="SDS38224.1"/>
    </source>
</evidence>
<dbReference type="PANTHER" id="PTHR42912:SF93">
    <property type="entry name" value="N6-ADENOSINE-METHYLTRANSFERASE TMT1A"/>
    <property type="match status" value="1"/>
</dbReference>
<dbReference type="STRING" id="546871.SAMN04488543_1626"/>